<dbReference type="KEGG" id="clk:CGC53_08195"/>
<dbReference type="Proteomes" id="UP000217276">
    <property type="component" value="Chromosome"/>
</dbReference>
<feature type="chain" id="PRO_5044570537" evidence="1">
    <location>
        <begin position="23"/>
        <end position="193"/>
    </location>
</feature>
<evidence type="ECO:0000313" key="5">
    <source>
        <dbReference type="Proteomes" id="UP000243985"/>
    </source>
</evidence>
<keyword evidence="4" id="KW-1185">Reference proteome</keyword>
<dbReference type="AlphaFoldDB" id="A0A250FDF8"/>
<gene>
    <name evidence="3" type="ORF">C8P65_10355</name>
    <name evidence="2" type="ORF">CGC53_08195</name>
</gene>
<dbReference type="PROSITE" id="PS51257">
    <property type="entry name" value="PROKAR_LIPOPROTEIN"/>
    <property type="match status" value="1"/>
</dbReference>
<sequence>MKRFNQKLPFIFILLLLVSCRATETSVQVVKVEDKYEMKLPTSLTYQNNLYDQASLQYANPKEAFFVAVIDDNREELTEALFELLKDKLGVQTKKAFAERFRLKDYFDVCYQGWVEAKMMRPSAAKITTTTIHRLPAMVVETTEQVNGNKVFYIVAVVETEKTYYQIFTWTLDSKKTQNEQQMKEIISSFREL</sequence>
<proteinExistence type="predicted"/>
<evidence type="ECO:0000313" key="2">
    <source>
        <dbReference type="EMBL" id="ATA82325.1"/>
    </source>
</evidence>
<reference evidence="3 5" key="3">
    <citation type="submission" date="2018-04" db="EMBL/GenBank/DDBJ databases">
        <title>Genomic Encyclopedia of Archaeal and Bacterial Type Strains, Phase II (KMG-II): from individual species to whole genera.</title>
        <authorList>
            <person name="Goeker M."/>
        </authorList>
    </citation>
    <scope>NUCLEOTIDE SEQUENCE [LARGE SCALE GENOMIC DNA]</scope>
    <source>
        <strain evidence="3 5">DSM 22902</strain>
    </source>
</reference>
<dbReference type="EMBL" id="QBKG01000003">
    <property type="protein sequence ID" value="PTX07687.1"/>
    <property type="molecule type" value="Genomic_DNA"/>
</dbReference>
<dbReference type="Gene3D" id="3.40.1000.10">
    <property type="entry name" value="Mog1/PsbP, alpha/beta/alpha sandwich"/>
    <property type="match status" value="1"/>
</dbReference>
<keyword evidence="1" id="KW-0732">Signal</keyword>
<feature type="signal peptide" evidence="1">
    <location>
        <begin position="1"/>
        <end position="22"/>
    </location>
</feature>
<evidence type="ECO:0000256" key="1">
    <source>
        <dbReference type="SAM" id="SignalP"/>
    </source>
</evidence>
<name>A0A250FDF8_9FLAO</name>
<protein>
    <submittedName>
        <fullName evidence="3">Enoyl-[acyl-carrier-protein] reductase [NADH]</fullName>
    </submittedName>
</protein>
<evidence type="ECO:0000313" key="3">
    <source>
        <dbReference type="EMBL" id="PTX07687.1"/>
    </source>
</evidence>
<dbReference type="Proteomes" id="UP000243985">
    <property type="component" value="Unassembled WGS sequence"/>
</dbReference>
<accession>A0A250FDF8</accession>
<evidence type="ECO:0000313" key="4">
    <source>
        <dbReference type="Proteomes" id="UP000217276"/>
    </source>
</evidence>
<organism evidence="2 4">
    <name type="scientific">Capnocytophaga leadbetteri</name>
    <dbReference type="NCBI Taxonomy" id="327575"/>
    <lineage>
        <taxon>Bacteria</taxon>
        <taxon>Pseudomonadati</taxon>
        <taxon>Bacteroidota</taxon>
        <taxon>Flavobacteriia</taxon>
        <taxon>Flavobacteriales</taxon>
        <taxon>Flavobacteriaceae</taxon>
        <taxon>Capnocytophaga</taxon>
    </lineage>
</organism>
<reference evidence="2" key="1">
    <citation type="journal article" date="2017" name="Genome Announc.">
        <title>Twelve Complete Reference Genomes of Clinical Isolates in the Capnocytophaga Genus.</title>
        <authorList>
            <person name="Villarma A."/>
            <person name="Gulvik C.A."/>
            <person name="Rowe L.A."/>
            <person name="Sheth M."/>
            <person name="Juieng P."/>
            <person name="Nicholson A.C."/>
            <person name="Loparev V.N."/>
            <person name="McQuiston J.R."/>
        </authorList>
    </citation>
    <scope>NUCLEOTIDE SEQUENCE</scope>
    <source>
        <strain evidence="2">H6253</strain>
    </source>
</reference>
<dbReference type="RefSeq" id="WP_095914351.1">
    <property type="nucleotide sequence ID" value="NZ_CAJPPO010000067.1"/>
</dbReference>
<dbReference type="GeneID" id="84580249"/>
<reference evidence="4" key="2">
    <citation type="submission" date="2017-06" db="EMBL/GenBank/DDBJ databases">
        <title>Capnocytophaga spp. assemblies.</title>
        <authorList>
            <person name="Gulvik C.A."/>
        </authorList>
    </citation>
    <scope>NUCLEOTIDE SEQUENCE [LARGE SCALE GENOMIC DNA]</scope>
    <source>
        <strain evidence="4">H6253</strain>
    </source>
</reference>
<dbReference type="EMBL" id="CP022384">
    <property type="protein sequence ID" value="ATA82325.1"/>
    <property type="molecule type" value="Genomic_DNA"/>
</dbReference>